<evidence type="ECO:0000313" key="1">
    <source>
        <dbReference type="EMBL" id="EHI65165.1"/>
    </source>
</evidence>
<reference evidence="1 2" key="1">
    <citation type="journal article" date="2014" name="Int. J. Syst. Evol. Microbiol.">
        <title>Phylogenomics and the dynamic genome evolution of the genus Streptococcus.</title>
        <authorList>
            <consortium name="The Broad Institute Genome Sequencing Platform"/>
            <person name="Richards V.P."/>
            <person name="Palmer S.R."/>
            <person name="Pavinski Bitar P.D."/>
            <person name="Qin X."/>
            <person name="Weinstock G.M."/>
            <person name="Highlander S.K."/>
            <person name="Town C.D."/>
            <person name="Burne R.A."/>
            <person name="Stanhope M.J."/>
        </authorList>
    </citation>
    <scope>NUCLEOTIDE SEQUENCE [LARGE SCALE GENOMIC DNA]</scope>
    <source>
        <strain evidence="1 2">LQ 940-04</strain>
    </source>
</reference>
<name>G5KB53_9STRE</name>
<evidence type="ECO:0000313" key="2">
    <source>
        <dbReference type="Proteomes" id="UP000003217"/>
    </source>
</evidence>
<proteinExistence type="predicted"/>
<organism evidence="1 2">
    <name type="scientific">Streptococcus pseudoporcinus LQ 940-04</name>
    <dbReference type="NCBI Taxonomy" id="875093"/>
    <lineage>
        <taxon>Bacteria</taxon>
        <taxon>Bacillati</taxon>
        <taxon>Bacillota</taxon>
        <taxon>Bacilli</taxon>
        <taxon>Lactobacillales</taxon>
        <taxon>Streptococcaceae</taxon>
        <taxon>Streptococcus</taxon>
    </lineage>
</organism>
<protein>
    <submittedName>
        <fullName evidence="1">Uncharacterized protein</fullName>
    </submittedName>
</protein>
<dbReference type="Proteomes" id="UP000003217">
    <property type="component" value="Unassembled WGS sequence"/>
</dbReference>
<gene>
    <name evidence="1" type="ORF">STRPS_1572</name>
</gene>
<comment type="caution">
    <text evidence="1">The sequence shown here is derived from an EMBL/GenBank/DDBJ whole genome shotgun (WGS) entry which is preliminary data.</text>
</comment>
<keyword evidence="2" id="KW-1185">Reference proteome</keyword>
<dbReference type="AlphaFoldDB" id="G5KB53"/>
<sequence length="40" mass="4546">MREKMLGEILSLFLTGFSNKEALKLKIFSTNNIDSLENLS</sequence>
<accession>G5KB53</accession>
<dbReference type="EMBL" id="AEUY02000005">
    <property type="protein sequence ID" value="EHI65165.1"/>
    <property type="molecule type" value="Genomic_DNA"/>
</dbReference>